<feature type="domain" description="Mandelate racemase/muconate lactonizing enzyme C-terminal" evidence="1">
    <location>
        <begin position="118"/>
        <end position="214"/>
    </location>
</feature>
<dbReference type="Gene3D" id="3.30.390.10">
    <property type="entry name" value="Enolase-like, N-terminal domain"/>
    <property type="match status" value="2"/>
</dbReference>
<dbReference type="InterPro" id="IPR013342">
    <property type="entry name" value="Mandelate_racemase_C"/>
</dbReference>
<dbReference type="EMBL" id="UINC01172765">
    <property type="protein sequence ID" value="SVD78016.1"/>
    <property type="molecule type" value="Genomic_DNA"/>
</dbReference>
<evidence type="ECO:0000313" key="2">
    <source>
        <dbReference type="EMBL" id="SVD78016.1"/>
    </source>
</evidence>
<gene>
    <name evidence="2" type="ORF">METZ01_LOCUS430870</name>
</gene>
<sequence>MKITSIEQFKTAVPHIPEIQKSRPTDYTERPITMLKVHTDEGICGLGEGGRGEALEDIDQKWVGVDPMGINLTTTSGTMAMALYDIVGKALGVPAYKLMGTKHWDKVPVGYWSPPLEPHEFAAAAENGARQGFKTHKLKARPWNIVETVELMTKAAGPDYGIIVDPNFTFDDLATSLRIAEKLEKYNIQAFEDPFRYLPGFQQYRDFRRHSRIP</sequence>
<dbReference type="Pfam" id="PF13378">
    <property type="entry name" value="MR_MLE_C"/>
    <property type="match status" value="1"/>
</dbReference>
<dbReference type="InterPro" id="IPR034593">
    <property type="entry name" value="DgoD-like"/>
</dbReference>
<protein>
    <recommendedName>
        <fullName evidence="1">Mandelate racemase/muconate lactonizing enzyme C-terminal domain-containing protein</fullName>
    </recommendedName>
</protein>
<dbReference type="AlphaFoldDB" id="A0A382Y3X7"/>
<dbReference type="SUPFAM" id="SSF54826">
    <property type="entry name" value="Enolase N-terminal domain-like"/>
    <property type="match status" value="1"/>
</dbReference>
<dbReference type="InterPro" id="IPR029017">
    <property type="entry name" value="Enolase-like_N"/>
</dbReference>
<organism evidence="2">
    <name type="scientific">marine metagenome</name>
    <dbReference type="NCBI Taxonomy" id="408172"/>
    <lineage>
        <taxon>unclassified sequences</taxon>
        <taxon>metagenomes</taxon>
        <taxon>ecological metagenomes</taxon>
    </lineage>
</organism>
<feature type="non-terminal residue" evidence="2">
    <location>
        <position position="214"/>
    </location>
</feature>
<dbReference type="SMART" id="SM00922">
    <property type="entry name" value="MR_MLE"/>
    <property type="match status" value="1"/>
</dbReference>
<reference evidence="2" key="1">
    <citation type="submission" date="2018-05" db="EMBL/GenBank/DDBJ databases">
        <authorList>
            <person name="Lanie J.A."/>
            <person name="Ng W.-L."/>
            <person name="Kazmierczak K.M."/>
            <person name="Andrzejewski T.M."/>
            <person name="Davidsen T.M."/>
            <person name="Wayne K.J."/>
            <person name="Tettelin H."/>
            <person name="Glass J.I."/>
            <person name="Rusch D."/>
            <person name="Podicherti R."/>
            <person name="Tsui H.-C.T."/>
            <person name="Winkler M.E."/>
        </authorList>
    </citation>
    <scope>NUCLEOTIDE SEQUENCE</scope>
</reference>
<accession>A0A382Y3X7</accession>
<evidence type="ECO:0000259" key="1">
    <source>
        <dbReference type="SMART" id="SM00922"/>
    </source>
</evidence>
<dbReference type="InterPro" id="IPR029065">
    <property type="entry name" value="Enolase_C-like"/>
</dbReference>
<dbReference type="InterPro" id="IPR036849">
    <property type="entry name" value="Enolase-like_C_sf"/>
</dbReference>
<proteinExistence type="predicted"/>
<dbReference type="PANTHER" id="PTHR48080">
    <property type="entry name" value="D-GALACTONATE DEHYDRATASE-RELATED"/>
    <property type="match status" value="1"/>
</dbReference>
<dbReference type="SUPFAM" id="SSF51604">
    <property type="entry name" value="Enolase C-terminal domain-like"/>
    <property type="match status" value="1"/>
</dbReference>
<name>A0A382Y3X7_9ZZZZ</name>
<dbReference type="Gene3D" id="3.20.20.120">
    <property type="entry name" value="Enolase-like C-terminal domain"/>
    <property type="match status" value="1"/>
</dbReference>